<keyword evidence="6" id="KW-0560">Oxidoreductase</keyword>
<comment type="cofactor">
    <cofactor evidence="1">
        <name>heme</name>
        <dbReference type="ChEBI" id="CHEBI:30413"/>
    </cofactor>
</comment>
<evidence type="ECO:0000256" key="4">
    <source>
        <dbReference type="ARBA" id="ARBA00022723"/>
    </source>
</evidence>
<keyword evidence="4" id="KW-0479">Metal-binding</keyword>
<evidence type="ECO:0000259" key="9">
    <source>
        <dbReference type="Pfam" id="PF20684"/>
    </source>
</evidence>
<feature type="region of interest" description="Disordered" evidence="7">
    <location>
        <begin position="503"/>
        <end position="524"/>
    </location>
</feature>
<evidence type="ECO:0000256" key="6">
    <source>
        <dbReference type="ARBA" id="ARBA00023033"/>
    </source>
</evidence>
<sequence length="922" mass="103670">MSSQSPPDVDRALALTAAWWTEFAIASVLIFLRLWARRYKRALGLDDAFMVVAWLCFLGDAITIQFMARNGGTRHFQYLTPDQQEYQLMLVVVALDIGIAATGLGKVAIGFTILRIIGDTSKWQRWAVIFTITVTFLTGLADLLLYTFRCGDPAVLWTLSRLATAQCLNENSVLYFNNFTNAWQVFNDFFFSLLPMAVVWRLRMPLRRKVLLIVGLGLTLVTGCAGAVKAAMTGSLTEDLTWSLFDALIWFGIESMLIIVCGSIPTLHPLWERFIKQPRQGYTSNQGSSGNYTDNSYKFKPARSIDPYSSVASRTHHVSPMNTSQVELTRLNPYQPEASAKAGAANHDGGEWLDGAERGKIHVRRDFEVIPAVDMDHLLDGIPLSLVTAVVIVVSIASLRFILGPSKGKAPPHLHDPIPFLYNTIQLLAHGGTFLDRVKVALRASKSEIVKFRVGFIPAYIVTGTQNVSKVLNSPGVLDGNFLQLTLMKTLWGMTHTEINKFANDRSGRSPTPAPGTENVPESQRYWHGHDNLYVKYLSTRKYSDALASSFQRLFSERLDKECTSEWRTVNLLEYLKDTMAECAIISLFGSQIIELNPGFIMCYWQFDEVAGYLGLGLPAFFQRQGRRAKDRLHAMVRKHIDSAWESFDWDSADSGSDWDPHFGSRLSRETAKWLREHGFSNHAAAGHTVGSLFGLNGNTVPITTWAMMELIQDPVLFTAVRKEAASAYTIDQQSGTRRIDAQTLINLPLMQSLYTEIMRMHISFNVTRKAVQSTAVAGYAVEKGALVQTPSEIAHYEEAVWGTEEHPASEFWAYRHIKYVNELDAQTNELHRQPQFSMKGRPSSFFPYGGGYVMCPGRHFAKQEILLAIAMMVTKLDFDFVDWVNQDGSRSVRPAKDDRKYAGFVAIPPDREMRVRWKRLS</sequence>
<dbReference type="InterPro" id="IPR002403">
    <property type="entry name" value="Cyt_P450_E_grp-IV"/>
</dbReference>
<dbReference type="PANTHER" id="PTHR24304">
    <property type="entry name" value="CYTOCHROME P450 FAMILY 7"/>
    <property type="match status" value="1"/>
</dbReference>
<feature type="transmembrane region" description="Helical" evidence="8">
    <location>
        <begin position="248"/>
        <end position="271"/>
    </location>
</feature>
<evidence type="ECO:0000256" key="2">
    <source>
        <dbReference type="ARBA" id="ARBA00010617"/>
    </source>
</evidence>
<evidence type="ECO:0000313" key="11">
    <source>
        <dbReference type="Proteomes" id="UP001408356"/>
    </source>
</evidence>
<feature type="transmembrane region" description="Helical" evidence="8">
    <location>
        <begin position="384"/>
        <end position="403"/>
    </location>
</feature>
<dbReference type="EMBL" id="JARVKF010000419">
    <property type="protein sequence ID" value="KAK9415059.1"/>
    <property type="molecule type" value="Genomic_DNA"/>
</dbReference>
<keyword evidence="5" id="KW-0408">Iron</keyword>
<keyword evidence="11" id="KW-1185">Reference proteome</keyword>
<dbReference type="Pfam" id="PF20684">
    <property type="entry name" value="Fung_rhodopsin"/>
    <property type="match status" value="1"/>
</dbReference>
<proteinExistence type="inferred from homology"/>
<keyword evidence="3" id="KW-0349">Heme</keyword>
<gene>
    <name evidence="10" type="ORF">SUNI508_10664</name>
</gene>
<evidence type="ECO:0000256" key="8">
    <source>
        <dbReference type="SAM" id="Phobius"/>
    </source>
</evidence>
<feature type="transmembrane region" description="Helical" evidence="8">
    <location>
        <begin position="12"/>
        <end position="36"/>
    </location>
</feature>
<dbReference type="CDD" id="cd11040">
    <property type="entry name" value="CYP7_CYP8-like"/>
    <property type="match status" value="1"/>
</dbReference>
<feature type="transmembrane region" description="Helical" evidence="8">
    <location>
        <begin position="126"/>
        <end position="148"/>
    </location>
</feature>
<dbReference type="Proteomes" id="UP001408356">
    <property type="component" value="Unassembled WGS sequence"/>
</dbReference>
<keyword evidence="8" id="KW-0812">Transmembrane</keyword>
<dbReference type="InterPro" id="IPR050529">
    <property type="entry name" value="CYP450_sterol_14alpha_dmase"/>
</dbReference>
<feature type="domain" description="Rhodopsin" evidence="9">
    <location>
        <begin position="32"/>
        <end position="272"/>
    </location>
</feature>
<dbReference type="Gene3D" id="1.10.630.10">
    <property type="entry name" value="Cytochrome P450"/>
    <property type="match status" value="1"/>
</dbReference>
<dbReference type="InterPro" id="IPR049326">
    <property type="entry name" value="Rhodopsin_dom_fungi"/>
</dbReference>
<keyword evidence="8" id="KW-0472">Membrane</keyword>
<protein>
    <submittedName>
        <fullName evidence="10">Cytochrome P450</fullName>
    </submittedName>
</protein>
<dbReference type="SUPFAM" id="SSF48264">
    <property type="entry name" value="Cytochrome P450"/>
    <property type="match status" value="1"/>
</dbReference>
<dbReference type="PRINTS" id="PR00465">
    <property type="entry name" value="EP450IV"/>
</dbReference>
<feature type="transmembrane region" description="Helical" evidence="8">
    <location>
        <begin position="182"/>
        <end position="203"/>
    </location>
</feature>
<organism evidence="10 11">
    <name type="scientific">Seiridium unicorne</name>
    <dbReference type="NCBI Taxonomy" id="138068"/>
    <lineage>
        <taxon>Eukaryota</taxon>
        <taxon>Fungi</taxon>
        <taxon>Dikarya</taxon>
        <taxon>Ascomycota</taxon>
        <taxon>Pezizomycotina</taxon>
        <taxon>Sordariomycetes</taxon>
        <taxon>Xylariomycetidae</taxon>
        <taxon>Amphisphaeriales</taxon>
        <taxon>Sporocadaceae</taxon>
        <taxon>Seiridium</taxon>
    </lineage>
</organism>
<evidence type="ECO:0000256" key="3">
    <source>
        <dbReference type="ARBA" id="ARBA00022617"/>
    </source>
</evidence>
<evidence type="ECO:0000313" key="10">
    <source>
        <dbReference type="EMBL" id="KAK9415059.1"/>
    </source>
</evidence>
<evidence type="ECO:0000256" key="7">
    <source>
        <dbReference type="SAM" id="MobiDB-lite"/>
    </source>
</evidence>
<feature type="transmembrane region" description="Helical" evidence="8">
    <location>
        <begin position="48"/>
        <end position="68"/>
    </location>
</feature>
<dbReference type="InterPro" id="IPR036396">
    <property type="entry name" value="Cyt_P450_sf"/>
</dbReference>
<comment type="similarity">
    <text evidence="2">Belongs to the cytochrome P450 family.</text>
</comment>
<evidence type="ECO:0000256" key="1">
    <source>
        <dbReference type="ARBA" id="ARBA00001971"/>
    </source>
</evidence>
<accession>A0ABR2UKL8</accession>
<evidence type="ECO:0000256" key="5">
    <source>
        <dbReference type="ARBA" id="ARBA00023004"/>
    </source>
</evidence>
<dbReference type="PANTHER" id="PTHR24304:SF2">
    <property type="entry name" value="24-HYDROXYCHOLESTEROL 7-ALPHA-HYDROXYLASE"/>
    <property type="match status" value="1"/>
</dbReference>
<keyword evidence="6" id="KW-0503">Monooxygenase</keyword>
<reference evidence="10 11" key="1">
    <citation type="journal article" date="2024" name="J. Plant Pathol.">
        <title>Sequence and assembly of the genome of Seiridium unicorne, isolate CBS 538.82, causal agent of cypress canker disease.</title>
        <authorList>
            <person name="Scali E."/>
            <person name="Rocca G.D."/>
            <person name="Danti R."/>
            <person name="Garbelotto M."/>
            <person name="Barberini S."/>
            <person name="Baroncelli R."/>
            <person name="Emiliani G."/>
        </authorList>
    </citation>
    <scope>NUCLEOTIDE SEQUENCE [LARGE SCALE GENOMIC DNA]</scope>
    <source>
        <strain evidence="10 11">BM-138-508</strain>
    </source>
</reference>
<feature type="transmembrane region" description="Helical" evidence="8">
    <location>
        <begin position="88"/>
        <end position="114"/>
    </location>
</feature>
<keyword evidence="8" id="KW-1133">Transmembrane helix</keyword>
<name>A0ABR2UKL8_9PEZI</name>
<dbReference type="Pfam" id="PF00067">
    <property type="entry name" value="p450"/>
    <property type="match status" value="1"/>
</dbReference>
<dbReference type="InterPro" id="IPR001128">
    <property type="entry name" value="Cyt_P450"/>
</dbReference>
<comment type="caution">
    <text evidence="10">The sequence shown here is derived from an EMBL/GenBank/DDBJ whole genome shotgun (WGS) entry which is preliminary data.</text>
</comment>
<feature type="transmembrane region" description="Helical" evidence="8">
    <location>
        <begin position="210"/>
        <end position="228"/>
    </location>
</feature>